<dbReference type="Pfam" id="PF07484">
    <property type="entry name" value="Collar"/>
    <property type="match status" value="1"/>
</dbReference>
<dbReference type="InterPro" id="IPR011083">
    <property type="entry name" value="Phage_tail_collar_dom"/>
</dbReference>
<sequence>MVDFEVGTSSLVRTWANSGTKVNTDSTLVGGVPKTNIGWQPQEKPPSQYFNFQMNQIGQKINHCLQNGIALWNATTTYASGNMVTYSNEAWLCMTGNINSAPTLLNSNWVRVLKNSDSSLIGIVGEVKAIAHATVDTGWLLCDGSAVSRTTYANLFSRLGTLYGVGDGSTTFNLPDYRGYMLVGKLGVTPTALTTISTNALNGSLANTLGAKMGKDTHVLTVGELATHTHITTVGLDRGPGSAGNAVFGDEAFYGNQNLTSNSAGSDLPHNNLPPVAVVNYIIKF</sequence>
<organism evidence="2">
    <name type="scientific">uncultured Caudovirales phage</name>
    <dbReference type="NCBI Taxonomy" id="2100421"/>
    <lineage>
        <taxon>Viruses</taxon>
        <taxon>Duplodnaviria</taxon>
        <taxon>Heunggongvirae</taxon>
        <taxon>Uroviricota</taxon>
        <taxon>Caudoviricetes</taxon>
        <taxon>Peduoviridae</taxon>
        <taxon>Maltschvirus</taxon>
        <taxon>Maltschvirus maltsch</taxon>
    </lineage>
</organism>
<proteinExistence type="predicted"/>
<reference evidence="2" key="1">
    <citation type="submission" date="2020-04" db="EMBL/GenBank/DDBJ databases">
        <authorList>
            <person name="Chiriac C."/>
            <person name="Salcher M."/>
            <person name="Ghai R."/>
            <person name="Kavagutti S V."/>
        </authorList>
    </citation>
    <scope>NUCLEOTIDE SEQUENCE</scope>
</reference>
<dbReference type="EMBL" id="LR796351">
    <property type="protein sequence ID" value="CAB4139172.1"/>
    <property type="molecule type" value="Genomic_DNA"/>
</dbReference>
<evidence type="ECO:0000313" key="2">
    <source>
        <dbReference type="EMBL" id="CAB4139172.1"/>
    </source>
</evidence>
<dbReference type="SUPFAM" id="SSF88874">
    <property type="entry name" value="Receptor-binding domain of short tail fibre protein gp12"/>
    <property type="match status" value="1"/>
</dbReference>
<accession>A0A6J5LZ45</accession>
<evidence type="ECO:0000259" key="1">
    <source>
        <dbReference type="Pfam" id="PF07484"/>
    </source>
</evidence>
<name>A0A6J5LZ45_9CAUD</name>
<dbReference type="InterPro" id="IPR037053">
    <property type="entry name" value="Phage_tail_collar_dom_sf"/>
</dbReference>
<gene>
    <name evidence="2" type="ORF">UFOVP338_20</name>
</gene>
<feature type="domain" description="Phage tail collar" evidence="1">
    <location>
        <begin position="125"/>
        <end position="181"/>
    </location>
</feature>
<protein>
    <submittedName>
        <fullName evidence="2">MdpB Microcystin-dependent protein</fullName>
    </submittedName>
</protein>
<dbReference type="Gene3D" id="3.90.1340.10">
    <property type="entry name" value="Phage tail collar domain"/>
    <property type="match status" value="1"/>
</dbReference>